<dbReference type="GO" id="GO:0006231">
    <property type="term" value="P:dTMP biosynthetic process"/>
    <property type="evidence" value="ECO:0007669"/>
    <property type="project" value="TreeGrafter"/>
</dbReference>
<dbReference type="GO" id="GO:0004799">
    <property type="term" value="F:thymidylate synthase activity"/>
    <property type="evidence" value="ECO:0007669"/>
    <property type="project" value="TreeGrafter"/>
</dbReference>
<evidence type="ECO:0000256" key="1">
    <source>
        <dbReference type="ARBA" id="ARBA00004992"/>
    </source>
</evidence>
<keyword evidence="3" id="KW-0489">Methyltransferase</keyword>
<evidence type="ECO:0000256" key="2">
    <source>
        <dbReference type="ARBA" id="ARBA00015931"/>
    </source>
</evidence>
<dbReference type="InterPro" id="IPR023451">
    <property type="entry name" value="Thymidate_synth/dCMP_Mease_dom"/>
</dbReference>
<dbReference type="UniPathway" id="UPA00575"/>
<keyword evidence="7" id="KW-1185">Reference proteome</keyword>
<feature type="domain" description="Thymidylate synthase/dCMP hydroxymethylase" evidence="5">
    <location>
        <begin position="5"/>
        <end position="138"/>
    </location>
</feature>
<dbReference type="SUPFAM" id="SSF55831">
    <property type="entry name" value="Thymidylate synthase/dCMP hydroxymethylase"/>
    <property type="match status" value="1"/>
</dbReference>
<dbReference type="InterPro" id="IPR036926">
    <property type="entry name" value="Thymidate_synth/dCMP_Mease_sf"/>
</dbReference>
<evidence type="ECO:0000313" key="7">
    <source>
        <dbReference type="Proteomes" id="UP000645828"/>
    </source>
</evidence>
<dbReference type="GO" id="GO:0005829">
    <property type="term" value="C:cytosol"/>
    <property type="evidence" value="ECO:0007669"/>
    <property type="project" value="TreeGrafter"/>
</dbReference>
<dbReference type="GO" id="GO:0032259">
    <property type="term" value="P:methylation"/>
    <property type="evidence" value="ECO:0007669"/>
    <property type="project" value="UniProtKB-KW"/>
</dbReference>
<evidence type="ECO:0000313" key="6">
    <source>
        <dbReference type="EMBL" id="CAD7693081.1"/>
    </source>
</evidence>
<evidence type="ECO:0000256" key="3">
    <source>
        <dbReference type="ARBA" id="ARBA00022603"/>
    </source>
</evidence>
<dbReference type="AlphaFoldDB" id="A0A811ZVV7"/>
<dbReference type="InterPro" id="IPR045097">
    <property type="entry name" value="Thymidate_synth/dCMP_Mease"/>
</dbReference>
<dbReference type="PANTHER" id="PTHR11548">
    <property type="entry name" value="THYMIDYLATE SYNTHASE 1"/>
    <property type="match status" value="1"/>
</dbReference>
<gene>
    <name evidence="6" type="ORF">NYPRO_LOCUS25873</name>
</gene>
<name>A0A811ZVV7_NYCPR</name>
<dbReference type="Gene3D" id="3.30.572.10">
    <property type="entry name" value="Thymidylate synthase/dCMP hydroxymethylase domain"/>
    <property type="match status" value="2"/>
</dbReference>
<keyword evidence="4" id="KW-0808">Transferase</keyword>
<dbReference type="EMBL" id="CAJHUB010000776">
    <property type="protein sequence ID" value="CAD7693081.1"/>
    <property type="molecule type" value="Genomic_DNA"/>
</dbReference>
<protein>
    <recommendedName>
        <fullName evidence="2">Thymidylate synthase</fullName>
    </recommendedName>
</protein>
<comment type="caution">
    <text evidence="6">The sequence shown here is derived from an EMBL/GenBank/DDBJ whole genome shotgun (WGS) entry which is preliminary data.</text>
</comment>
<dbReference type="PANTHER" id="PTHR11548:SF2">
    <property type="entry name" value="THYMIDYLATE SYNTHASE"/>
    <property type="match status" value="1"/>
</dbReference>
<dbReference type="GO" id="GO:0006235">
    <property type="term" value="P:dTTP biosynthetic process"/>
    <property type="evidence" value="ECO:0007669"/>
    <property type="project" value="UniProtKB-UniPathway"/>
</dbReference>
<evidence type="ECO:0000256" key="4">
    <source>
        <dbReference type="ARBA" id="ARBA00022679"/>
    </source>
</evidence>
<organism evidence="6 7">
    <name type="scientific">Nyctereutes procyonoides</name>
    <name type="common">Raccoon dog</name>
    <name type="synonym">Canis procyonoides</name>
    <dbReference type="NCBI Taxonomy" id="34880"/>
    <lineage>
        <taxon>Eukaryota</taxon>
        <taxon>Metazoa</taxon>
        <taxon>Chordata</taxon>
        <taxon>Craniata</taxon>
        <taxon>Vertebrata</taxon>
        <taxon>Euteleostomi</taxon>
        <taxon>Mammalia</taxon>
        <taxon>Eutheria</taxon>
        <taxon>Laurasiatheria</taxon>
        <taxon>Carnivora</taxon>
        <taxon>Caniformia</taxon>
        <taxon>Canidae</taxon>
        <taxon>Nyctereutes</taxon>
    </lineage>
</organism>
<dbReference type="Pfam" id="PF00303">
    <property type="entry name" value="Thymidylat_synt"/>
    <property type="match status" value="1"/>
</dbReference>
<comment type="pathway">
    <text evidence="1">Pyrimidine metabolism; dTTP biosynthesis.</text>
</comment>
<proteinExistence type="predicted"/>
<sequence>MDNYSGQGGDQLQKVTDTIKTNPDDRRTILCGWNPKDLSSSFFFFYYFLFMIGSPKDLPLQALCPCHDFSTQALLAYMTAHITGLKPGNFVGTLGDAHIYLNHVELLKMLKMLLKVETIDDFKAADFQIEGYNPHSTIFFLTLLLKWKWLFNKMF</sequence>
<dbReference type="GO" id="GO:0005739">
    <property type="term" value="C:mitochondrion"/>
    <property type="evidence" value="ECO:0007669"/>
    <property type="project" value="TreeGrafter"/>
</dbReference>
<accession>A0A811ZVV7</accession>
<dbReference type="Proteomes" id="UP000645828">
    <property type="component" value="Unassembled WGS sequence"/>
</dbReference>
<evidence type="ECO:0000259" key="5">
    <source>
        <dbReference type="Pfam" id="PF00303"/>
    </source>
</evidence>
<reference evidence="6" key="1">
    <citation type="submission" date="2020-12" db="EMBL/GenBank/DDBJ databases">
        <authorList>
            <consortium name="Molecular Ecology Group"/>
        </authorList>
    </citation>
    <scope>NUCLEOTIDE SEQUENCE</scope>
    <source>
        <strain evidence="6">TBG_1078</strain>
    </source>
</reference>